<dbReference type="InterPro" id="IPR019079">
    <property type="entry name" value="Capsule_synth_CapA"/>
</dbReference>
<evidence type="ECO:0000313" key="4">
    <source>
        <dbReference type="Proteomes" id="UP000070133"/>
    </source>
</evidence>
<dbReference type="PANTHER" id="PTHR33393">
    <property type="entry name" value="POLYGLUTAMINE SYNTHESIS ACCESSORY PROTEIN RV0574C-RELATED"/>
    <property type="match status" value="1"/>
</dbReference>
<evidence type="ECO:0000256" key="1">
    <source>
        <dbReference type="ARBA" id="ARBA00005662"/>
    </source>
</evidence>
<dbReference type="Gene3D" id="3.60.21.10">
    <property type="match status" value="1"/>
</dbReference>
<dbReference type="SMART" id="SM00854">
    <property type="entry name" value="PGA_cap"/>
    <property type="match status" value="1"/>
</dbReference>
<dbReference type="AlphaFoldDB" id="A0A139GVY2"/>
<dbReference type="Pfam" id="PF09587">
    <property type="entry name" value="PGA_cap"/>
    <property type="match status" value="1"/>
</dbReference>
<dbReference type="EMBL" id="LFZN01000298">
    <property type="protein sequence ID" value="KXS94340.1"/>
    <property type="molecule type" value="Genomic_DNA"/>
</dbReference>
<comment type="caution">
    <text evidence="3">The sequence shown here is derived from an EMBL/GenBank/DDBJ whole genome shotgun (WGS) entry which is preliminary data.</text>
</comment>
<evidence type="ECO:0000313" key="3">
    <source>
        <dbReference type="EMBL" id="KXS94340.1"/>
    </source>
</evidence>
<name>A0A139GVY2_9PEZI</name>
<gene>
    <name evidence="3" type="ORF">AC578_4414</name>
</gene>
<keyword evidence="4" id="KW-1185">Reference proteome</keyword>
<dbReference type="InterPro" id="IPR029052">
    <property type="entry name" value="Metallo-depent_PP-like"/>
</dbReference>
<dbReference type="InterPro" id="IPR052169">
    <property type="entry name" value="CW_Biosynth-Accessory"/>
</dbReference>
<dbReference type="OrthoDB" id="189619at2759"/>
<dbReference type="PANTHER" id="PTHR33393:SF13">
    <property type="entry name" value="PGA BIOSYNTHESIS PROTEIN CAPA"/>
    <property type="match status" value="1"/>
</dbReference>
<evidence type="ECO:0000259" key="2">
    <source>
        <dbReference type="SMART" id="SM00854"/>
    </source>
</evidence>
<dbReference type="SUPFAM" id="SSF56300">
    <property type="entry name" value="Metallo-dependent phosphatases"/>
    <property type="match status" value="1"/>
</dbReference>
<accession>A0A139GVY2</accession>
<dbReference type="Proteomes" id="UP000070133">
    <property type="component" value="Unassembled WGS sequence"/>
</dbReference>
<feature type="domain" description="Capsule synthesis protein CapA" evidence="2">
    <location>
        <begin position="73"/>
        <end position="376"/>
    </location>
</feature>
<proteinExistence type="inferred from homology"/>
<comment type="similarity">
    <text evidence="1">Belongs to the CapA family.</text>
</comment>
<sequence>MIRVHRANGLVPLGYRFKTMLDRTLGRLGAKIAVVLLVALAKKGQATNAPSSSSRPVAAQGWESAAGAETTTVFALTGDTTINRRLSTFRGPGVDDLFGLVRKADVAFTNLETLIHDFTLPGAQETGGTYMGSPRWIADELAWAGFDLLALANNHANDYGVEGMRSTVAALSRNTNLVYAGVGENLALARKPGYLDTPKGRVALISVSSTFPPPIIAGAQRKDMPGRPGLNPLRHTLTYTVPQSTYDTIAALRGPINQDMGDVESAPLAFHGAQYVVGNKIKISSKANEHDIRELQASIRNARQQSDWVVVSLHAHEAADPTDLRMPAEFVIESARAMIDAGADVVVGHGPHILRGIEVYKGKPIFYSLGNFIFETDLVELQPADSYELWGLDGDSLPSDYFNKRSKNDTARFSADRRCWQSVVAEVLYDNNRTLQEVRLHPVSMGFGQPRLRRGRPYPSPANETQQIFDDLKDASAAFGTSVSYENGVGKLLWIG</sequence>
<protein>
    <recommendedName>
        <fullName evidence="2">Capsule synthesis protein CapA domain-containing protein</fullName>
    </recommendedName>
</protein>
<dbReference type="CDD" id="cd07381">
    <property type="entry name" value="MPP_CapA"/>
    <property type="match status" value="1"/>
</dbReference>
<organism evidence="3 4">
    <name type="scientific">Pseudocercospora eumusae</name>
    <dbReference type="NCBI Taxonomy" id="321146"/>
    <lineage>
        <taxon>Eukaryota</taxon>
        <taxon>Fungi</taxon>
        <taxon>Dikarya</taxon>
        <taxon>Ascomycota</taxon>
        <taxon>Pezizomycotina</taxon>
        <taxon>Dothideomycetes</taxon>
        <taxon>Dothideomycetidae</taxon>
        <taxon>Mycosphaerellales</taxon>
        <taxon>Mycosphaerellaceae</taxon>
        <taxon>Pseudocercospora</taxon>
    </lineage>
</organism>
<reference evidence="3 4" key="1">
    <citation type="submission" date="2015-07" db="EMBL/GenBank/DDBJ databases">
        <title>Comparative genomics of the Sigatoka disease complex on banana suggests a link between parallel evolutionary changes in Pseudocercospora fijiensis and Pseudocercospora eumusae and increased virulence on the banana host.</title>
        <authorList>
            <person name="Chang T.-C."/>
            <person name="Salvucci A."/>
            <person name="Crous P.W."/>
            <person name="Stergiopoulos I."/>
        </authorList>
    </citation>
    <scope>NUCLEOTIDE SEQUENCE [LARGE SCALE GENOMIC DNA]</scope>
    <source>
        <strain evidence="3 4">CBS 114824</strain>
    </source>
</reference>